<geneLocation type="mitochondrion" evidence="2"/>
<dbReference type="EMBL" id="AY506529">
    <property type="protein sequence ID" value="AAR91150.1"/>
    <property type="molecule type" value="Genomic_DNA"/>
</dbReference>
<dbReference type="PaxDb" id="4577-GRMZM2G009141_P01"/>
<sequence>MDDDDWNTLSPIQEIPSPHLPEDDEGRQDGHGPTPPTASSSHLPVEVREGSRRRKTADQAEERHIRPRLNETKQQEYSYGEKEFSNIDKIKRKERRERKENRTLYLVTLL</sequence>
<keyword evidence="3" id="KW-1185">Reference proteome</keyword>
<name>Q6R9N0_MAIZE</name>
<proteinExistence type="predicted"/>
<feature type="region of interest" description="Disordered" evidence="1">
    <location>
        <begin position="1"/>
        <end position="81"/>
    </location>
</feature>
<accession>Q6R9N0</accession>
<evidence type="ECO:0000256" key="1">
    <source>
        <dbReference type="SAM" id="MobiDB-lite"/>
    </source>
</evidence>
<reference evidence="2 3" key="1">
    <citation type="journal article" date="2004" name="Plant Physiol.">
        <title>Sequence and comparative analysis of the maize NB mitochondrial genome.</title>
        <authorList>
            <person name="Clifton S.W."/>
            <person name="Minx P."/>
            <person name="Fauron C.M.-R."/>
            <person name="Gibson M."/>
            <person name="Allen J.O."/>
            <person name="Sun H."/>
            <person name="Thompson M."/>
            <person name="Barbazuk W.B."/>
            <person name="Kanuganti S."/>
            <person name="Tayloe C."/>
            <person name="Meyer L."/>
            <person name="Wilson R.K."/>
            <person name="Newton K.J."/>
        </authorList>
    </citation>
    <scope>NUCLEOTIDE SEQUENCE</scope>
    <source>
        <strain evidence="3">cv. B37N</strain>
    </source>
</reference>
<dbReference type="InParanoid" id="Q6R9N0"/>
<feature type="compositionally biased region" description="Basic and acidic residues" evidence="1">
    <location>
        <begin position="45"/>
        <end position="81"/>
    </location>
</feature>
<evidence type="ECO:0000313" key="3">
    <source>
        <dbReference type="Proteomes" id="UP000007305"/>
    </source>
</evidence>
<organism evidence="2 3">
    <name type="scientific">Zea mays</name>
    <name type="common">Maize</name>
    <dbReference type="NCBI Taxonomy" id="4577"/>
    <lineage>
        <taxon>Eukaryota</taxon>
        <taxon>Viridiplantae</taxon>
        <taxon>Streptophyta</taxon>
        <taxon>Embryophyta</taxon>
        <taxon>Tracheophyta</taxon>
        <taxon>Spermatophyta</taxon>
        <taxon>Magnoliopsida</taxon>
        <taxon>Liliopsida</taxon>
        <taxon>Poales</taxon>
        <taxon>Poaceae</taxon>
        <taxon>PACMAD clade</taxon>
        <taxon>Panicoideae</taxon>
        <taxon>Andropogonodae</taxon>
        <taxon>Andropogoneae</taxon>
        <taxon>Tripsacinae</taxon>
        <taxon>Zea</taxon>
    </lineage>
</organism>
<keyword evidence="2" id="KW-0496">Mitochondrion</keyword>
<protein>
    <submittedName>
        <fullName evidence="2">Uncharacterized protein orf110-a</fullName>
    </submittedName>
</protein>
<dbReference type="Proteomes" id="UP000007305">
    <property type="component" value="Mitochondrion"/>
</dbReference>
<dbReference type="GeneID" id="4055830"/>
<dbReference type="AlphaFoldDB" id="Q6R9N0"/>
<evidence type="ECO:0000313" key="2">
    <source>
        <dbReference type="EMBL" id="AAR91150.1"/>
    </source>
</evidence>
<dbReference type="SMR" id="Q6R9N0"/>
<gene>
    <name evidence="2" type="primary">orf110-a</name>
</gene>
<dbReference type="RefSeq" id="YP_588279.1">
    <property type="nucleotide sequence ID" value="NC_007982.1"/>
</dbReference>